<reference evidence="1" key="1">
    <citation type="submission" date="2021-05" db="EMBL/GenBank/DDBJ databases">
        <authorList>
            <person name="Scholz U."/>
            <person name="Mascher M."/>
            <person name="Fiebig A."/>
        </authorList>
    </citation>
    <scope>NUCLEOTIDE SEQUENCE [LARGE SCALE GENOMIC DNA]</scope>
</reference>
<proteinExistence type="predicted"/>
<reference evidence="1" key="2">
    <citation type="submission" date="2025-09" db="UniProtKB">
        <authorList>
            <consortium name="EnsemblPlants"/>
        </authorList>
    </citation>
    <scope>IDENTIFICATION</scope>
</reference>
<organism evidence="1 2">
    <name type="scientific">Avena sativa</name>
    <name type="common">Oat</name>
    <dbReference type="NCBI Taxonomy" id="4498"/>
    <lineage>
        <taxon>Eukaryota</taxon>
        <taxon>Viridiplantae</taxon>
        <taxon>Streptophyta</taxon>
        <taxon>Embryophyta</taxon>
        <taxon>Tracheophyta</taxon>
        <taxon>Spermatophyta</taxon>
        <taxon>Magnoliopsida</taxon>
        <taxon>Liliopsida</taxon>
        <taxon>Poales</taxon>
        <taxon>Poaceae</taxon>
        <taxon>BOP clade</taxon>
        <taxon>Pooideae</taxon>
        <taxon>Poodae</taxon>
        <taxon>Poeae</taxon>
        <taxon>Poeae Chloroplast Group 1 (Aveneae type)</taxon>
        <taxon>Aveninae</taxon>
        <taxon>Avena</taxon>
    </lineage>
</organism>
<name>A0ACD5YCQ4_AVESA</name>
<dbReference type="EnsemblPlants" id="AVESA.00010b.r2.5DG0948180.1">
    <property type="protein sequence ID" value="AVESA.00010b.r2.5DG0948180.1.CDS.1"/>
    <property type="gene ID" value="AVESA.00010b.r2.5DG0948180"/>
</dbReference>
<evidence type="ECO:0000313" key="1">
    <source>
        <dbReference type="EnsemblPlants" id="AVESA.00010b.r2.5DG0948180.1.CDS.1"/>
    </source>
</evidence>
<protein>
    <submittedName>
        <fullName evidence="1">Uncharacterized protein</fullName>
    </submittedName>
</protein>
<keyword evidence="2" id="KW-1185">Reference proteome</keyword>
<sequence>MAAKLGYLTRGAAAILCLLIFHVAQSDSHAQARGSGRTGTCISWERDALLSFKAGLLDPAGRLSSWRGKDCCQWKGVGCSNTTGHVIKLNLRNTDTPGYPMLNLGSMHDSHNSLSLSREVMGFSLAALQQLRYLDLSGNYFNGTSIPVSMGSLGNLRYLNLSSSGFSGIIPSQLGNLSNLKYLDVGGSFSGLYVMDLAWLPRLSLLSYLDLSNLLFISFQKNNMLLVPVGYLLHMVNMLASLKILRLVGCGLTNTMSATSKSNLTHLEVLDLSDNWFDTSLEHSWFWDHTGLKELYLSNSGWHGSIPQELGNMTSLQVIDFSLNNLVGLIPSNLQDLCSLEVLHFKMVNINASIGEFMDRLPRCSWNTIQVLSMDDTNVTGKLPISIGSMTSLSVLSVSRNMITGTVPLGVGSLVNLRVLDLSFNKLNGLLIKEHFSGLSNLEYLDLSYNSMKMVVEPNWVPPFRLIRLVLYSCRLGPHFPKWLRWQTNIDYLDLGNANLDDVIPAWFWVTFSRASYLDASGNKLRGSLPENLQHMSADSLYLESNKLTGQVPRLPINISNLDLSSNSFSGSLPSELNAVLLQLLSLANNQITGTIPSSMCQLTGLLLLDLSGNNLTGDVMQCWWESDNSSSMSSVNSADQFGSGMYSLALNNNDLSGEFPKFLQSASKLQFLDLSYNRLSGTLPKWLPEKMPDLQILRVRSNMFSGHIPKNLTYLKSLHYLDIAHNNISGAIPWSLSHLKAMRAISHNLAINVVEGDIAVVTKGQTRDYTFDIYRLMVNLDLSCNSLTGQIPEELSFLITLTNLNLSSNQLVGKIPNEIGDLEHLESLDLSYNKLSGEIPSSLSALTSLSRLNLSYNNLSGIIPSGPQLQALDNQVDIYIGNPGLCGYPLSKNCSTSTSGTELSVSHEDADYVVPLYVGMSIGFVVGLWTVFCTMLTRRAWVIAYFQLIDKFYDEVYVWVATSCACMTKKNHGNTA</sequence>
<accession>A0ACD5YCQ4</accession>
<evidence type="ECO:0000313" key="2">
    <source>
        <dbReference type="Proteomes" id="UP001732700"/>
    </source>
</evidence>
<dbReference type="Proteomes" id="UP001732700">
    <property type="component" value="Chromosome 5D"/>
</dbReference>